<dbReference type="InterPro" id="IPR007497">
    <property type="entry name" value="SIMPL/DUF541"/>
</dbReference>
<keyword evidence="1" id="KW-0175">Coiled coil</keyword>
<dbReference type="EMBL" id="FRAU01000003">
    <property type="protein sequence ID" value="SHK42439.1"/>
    <property type="molecule type" value="Genomic_DNA"/>
</dbReference>
<accession>A0A1M6SCQ9</accession>
<evidence type="ECO:0000313" key="4">
    <source>
        <dbReference type="Proteomes" id="UP000185812"/>
    </source>
</evidence>
<dbReference type="Gene3D" id="3.30.70.2970">
    <property type="entry name" value="Protein of unknown function (DUF541), domain 2"/>
    <property type="match status" value="1"/>
</dbReference>
<dbReference type="Gene3D" id="3.30.110.170">
    <property type="entry name" value="Protein of unknown function (DUF541), domain 1"/>
    <property type="match status" value="1"/>
</dbReference>
<dbReference type="Proteomes" id="UP000185812">
    <property type="component" value="Unassembled WGS sequence"/>
</dbReference>
<organism evidence="3 4">
    <name type="scientific">Rhodothermus profundi</name>
    <dbReference type="NCBI Taxonomy" id="633813"/>
    <lineage>
        <taxon>Bacteria</taxon>
        <taxon>Pseudomonadati</taxon>
        <taxon>Rhodothermota</taxon>
        <taxon>Rhodothermia</taxon>
        <taxon>Rhodothermales</taxon>
        <taxon>Rhodothermaceae</taxon>
        <taxon>Rhodothermus</taxon>
    </lineage>
</organism>
<dbReference type="PANTHER" id="PTHR34387:SF1">
    <property type="entry name" value="PERIPLASMIC IMMUNOGENIC PROTEIN"/>
    <property type="match status" value="1"/>
</dbReference>
<dbReference type="InterPro" id="IPR052022">
    <property type="entry name" value="26kDa_periplasmic_antigen"/>
</dbReference>
<dbReference type="AlphaFoldDB" id="A0A1M6SCQ9"/>
<dbReference type="GO" id="GO:0006974">
    <property type="term" value="P:DNA damage response"/>
    <property type="evidence" value="ECO:0007669"/>
    <property type="project" value="TreeGrafter"/>
</dbReference>
<keyword evidence="2" id="KW-0812">Transmembrane</keyword>
<feature type="transmembrane region" description="Helical" evidence="2">
    <location>
        <begin position="21"/>
        <end position="42"/>
    </location>
</feature>
<evidence type="ECO:0000256" key="2">
    <source>
        <dbReference type="SAM" id="Phobius"/>
    </source>
</evidence>
<keyword evidence="2" id="KW-0472">Membrane</keyword>
<gene>
    <name evidence="3" type="ORF">SAMN04488087_1042</name>
</gene>
<name>A0A1M6SCQ9_9BACT</name>
<evidence type="ECO:0008006" key="5">
    <source>
        <dbReference type="Google" id="ProtNLM"/>
    </source>
</evidence>
<dbReference type="PANTHER" id="PTHR34387">
    <property type="entry name" value="SLR1258 PROTEIN"/>
    <property type="match status" value="1"/>
</dbReference>
<protein>
    <recommendedName>
        <fullName evidence="5">DUF541 domain-containing protein</fullName>
    </recommendedName>
</protein>
<keyword evidence="4" id="KW-1185">Reference proteome</keyword>
<evidence type="ECO:0000313" key="3">
    <source>
        <dbReference type="EMBL" id="SHK42439.1"/>
    </source>
</evidence>
<reference evidence="4" key="1">
    <citation type="submission" date="2016-11" db="EMBL/GenBank/DDBJ databases">
        <authorList>
            <person name="Varghese N."/>
            <person name="Submissions S."/>
        </authorList>
    </citation>
    <scope>NUCLEOTIDE SEQUENCE [LARGE SCALE GENOMIC DNA]</scope>
    <source>
        <strain evidence="4">DSM 22212</strain>
    </source>
</reference>
<evidence type="ECO:0000256" key="1">
    <source>
        <dbReference type="SAM" id="Coils"/>
    </source>
</evidence>
<sequence>MRNGQDVPLFQRRTYQKECGMMRCFYSIVALVIGALPSLAALGQVVRVGTETPAVPTITVQGEGVVRVQPDRATLRFAIVTRDLDPERARQRNAEAARRALNAIRTLGIEPRYLHLETLTLHPVREYNPSRRQWEEKGYEVRRVLRVELTDLDRLPAVVALAVQRGANRLQGIQYDVSNREEIRIAALQAAVQNAREKARQMLTVLNREVGNPIRVTEQALEFPRPVWRADLAALRTTEASPEPEAYAVGDIEVRARVEITFSIR</sequence>
<dbReference type="Pfam" id="PF04402">
    <property type="entry name" value="SIMPL"/>
    <property type="match status" value="1"/>
</dbReference>
<keyword evidence="2" id="KW-1133">Transmembrane helix</keyword>
<proteinExistence type="predicted"/>
<feature type="coiled-coil region" evidence="1">
    <location>
        <begin position="178"/>
        <end position="205"/>
    </location>
</feature>